<sequence>METNLLQLRTTKSLDAVLAEQELNLRLGPYRHPVFFQGFDCDVGTSRYSLLQHLSDGIVVFLVILQFTLIRPARPTQHGRDRRRVGTIRRRCCSSQLIASAVIGEASKTTPHRPSSFERLVSSGSGRRSVDAYLYCCRSKAFKTKGTEGAGRKRKKRKQKKKRGVYPKRARRFDRGRVPEHVRVAEQLLTSWFDVSSFTDETQISGWSALAIATPSSATDADDSDEEVSEHPINSVVKLRLFPTPTQKSKLDQMFAINRAIYNKLVACSRDDRLGIGSGNKMKQSDLLKKYRPIAVLKSMSKYFRNNKRARVHHKQVHDEVRDSAFRDFKKALKSSRALFFNKKRRDEKATYPDLRFKSKFAPSNTIEMRSRSIKAIEVNGQDLRLREGEFYLIVPRFREFPQTASKRVCAIDPGVRNFVTIYDPNGRTLSVKDSGAVLRRKFEAIDNMKSILSQMSDACKERIVSKVRTKSKTGSKRVMSSDHRRRYRLRRRIRFTTRKVTRSVADMHQKLSSWLATHYRSVLLPSFQTSEMVRRYTLEEAADATPAEASTTVQKRKIRSPTARAMLAQAHYRFKMLLKYKMERAGGRLIECEEEYTSKTCSSCAAIKNNLGGSEVFRCTSCSAVFDRDVNSARNIFHKNMGLLV</sequence>
<feature type="region of interest" description="Disordered" evidence="4">
    <location>
        <begin position="146"/>
        <end position="168"/>
    </location>
</feature>
<evidence type="ECO:0000313" key="7">
    <source>
        <dbReference type="EMBL" id="KAL3663275.1"/>
    </source>
</evidence>
<dbReference type="PANTHER" id="PTHR36172:SF1">
    <property type="entry name" value="RESOLVASE-RELATED"/>
    <property type="match status" value="1"/>
</dbReference>
<evidence type="ECO:0000259" key="5">
    <source>
        <dbReference type="Pfam" id="PF07282"/>
    </source>
</evidence>
<dbReference type="PANTHER" id="PTHR36172">
    <property type="match status" value="1"/>
</dbReference>
<organism evidence="7 8">
    <name type="scientific">Phytophthora oleae</name>
    <dbReference type="NCBI Taxonomy" id="2107226"/>
    <lineage>
        <taxon>Eukaryota</taxon>
        <taxon>Sar</taxon>
        <taxon>Stramenopiles</taxon>
        <taxon>Oomycota</taxon>
        <taxon>Peronosporomycetes</taxon>
        <taxon>Peronosporales</taxon>
        <taxon>Peronosporaceae</taxon>
        <taxon>Phytophthora</taxon>
    </lineage>
</organism>
<feature type="compositionally biased region" description="Basic residues" evidence="4">
    <location>
        <begin position="152"/>
        <end position="168"/>
    </location>
</feature>
<dbReference type="NCBIfam" id="NF040570">
    <property type="entry name" value="guided_TnpB"/>
    <property type="match status" value="1"/>
</dbReference>
<keyword evidence="1" id="KW-0479">Metal-binding</keyword>
<name>A0ABD3FBF2_9STRA</name>
<evidence type="ECO:0000256" key="3">
    <source>
        <dbReference type="ARBA" id="ARBA00023125"/>
    </source>
</evidence>
<keyword evidence="2" id="KW-0862">Zinc</keyword>
<feature type="domain" description="Cas12f1-like TNB" evidence="5">
    <location>
        <begin position="572"/>
        <end position="637"/>
    </location>
</feature>
<dbReference type="InterPro" id="IPR010095">
    <property type="entry name" value="Cas12f1-like_TNB"/>
</dbReference>
<evidence type="ECO:0000313" key="8">
    <source>
        <dbReference type="Proteomes" id="UP001632037"/>
    </source>
</evidence>
<keyword evidence="3" id="KW-0238">DNA-binding</keyword>
<comment type="caution">
    <text evidence="7">The sequence shown here is derived from an EMBL/GenBank/DDBJ whole genome shotgun (WGS) entry which is preliminary data.</text>
</comment>
<accession>A0ABD3FBF2</accession>
<dbReference type="Proteomes" id="UP001632037">
    <property type="component" value="Unassembled WGS sequence"/>
</dbReference>
<reference evidence="7 8" key="1">
    <citation type="submission" date="2024-09" db="EMBL/GenBank/DDBJ databases">
        <title>Genome sequencing and assembly of Phytophthora oleae, isolate VK10A, causative agent of rot of olive drupes.</title>
        <authorList>
            <person name="Conti Taguali S."/>
            <person name="Riolo M."/>
            <person name="La Spada F."/>
            <person name="Cacciola S.O."/>
            <person name="Dionisio G."/>
        </authorList>
    </citation>
    <scope>NUCLEOTIDE SEQUENCE [LARGE SCALE GENOMIC DNA]</scope>
    <source>
        <strain evidence="7 8">VK10A</strain>
    </source>
</reference>
<dbReference type="InterPro" id="IPR021027">
    <property type="entry name" value="Transposase_put_HTH"/>
</dbReference>
<dbReference type="Pfam" id="PF12323">
    <property type="entry name" value="HTH_OrfB_IS605"/>
    <property type="match status" value="1"/>
</dbReference>
<dbReference type="GO" id="GO:0046872">
    <property type="term" value="F:metal ion binding"/>
    <property type="evidence" value="ECO:0007669"/>
    <property type="project" value="UniProtKB-KW"/>
</dbReference>
<feature type="domain" description="Transposase putative helix-turn-helix" evidence="6">
    <location>
        <begin position="237"/>
        <end position="267"/>
    </location>
</feature>
<dbReference type="InterPro" id="IPR051491">
    <property type="entry name" value="Recombinase/Transposase-rel"/>
</dbReference>
<evidence type="ECO:0000259" key="6">
    <source>
        <dbReference type="Pfam" id="PF12323"/>
    </source>
</evidence>
<keyword evidence="8" id="KW-1185">Reference proteome</keyword>
<protein>
    <recommendedName>
        <fullName evidence="9">Transposase</fullName>
    </recommendedName>
</protein>
<proteinExistence type="predicted"/>
<dbReference type="GO" id="GO:0003677">
    <property type="term" value="F:DNA binding"/>
    <property type="evidence" value="ECO:0007669"/>
    <property type="project" value="UniProtKB-KW"/>
</dbReference>
<evidence type="ECO:0008006" key="9">
    <source>
        <dbReference type="Google" id="ProtNLM"/>
    </source>
</evidence>
<dbReference type="Pfam" id="PF07282">
    <property type="entry name" value="Cas12f1-like_TNB"/>
    <property type="match status" value="1"/>
</dbReference>
<evidence type="ECO:0000256" key="4">
    <source>
        <dbReference type="SAM" id="MobiDB-lite"/>
    </source>
</evidence>
<dbReference type="AlphaFoldDB" id="A0ABD3FBF2"/>
<gene>
    <name evidence="7" type="ORF">V7S43_011684</name>
</gene>
<evidence type="ECO:0000256" key="1">
    <source>
        <dbReference type="ARBA" id="ARBA00022723"/>
    </source>
</evidence>
<evidence type="ECO:0000256" key="2">
    <source>
        <dbReference type="ARBA" id="ARBA00022833"/>
    </source>
</evidence>
<dbReference type="EMBL" id="JBIMZQ010000028">
    <property type="protein sequence ID" value="KAL3663275.1"/>
    <property type="molecule type" value="Genomic_DNA"/>
</dbReference>